<evidence type="ECO:0000313" key="4">
    <source>
        <dbReference type="EMBL" id="QVY60088.1"/>
    </source>
</evidence>
<evidence type="ECO:0000313" key="5">
    <source>
        <dbReference type="Proteomes" id="UP000679247"/>
    </source>
</evidence>
<keyword evidence="2" id="KW-0012">Acyltransferase</keyword>
<evidence type="ECO:0000259" key="3">
    <source>
        <dbReference type="PROSITE" id="PS51186"/>
    </source>
</evidence>
<dbReference type="CDD" id="cd04301">
    <property type="entry name" value="NAT_SF"/>
    <property type="match status" value="1"/>
</dbReference>
<keyword evidence="1" id="KW-0808">Transferase</keyword>
<dbReference type="PROSITE" id="PS51186">
    <property type="entry name" value="GNAT"/>
    <property type="match status" value="1"/>
</dbReference>
<gene>
    <name evidence="4" type="ORF">J1899_13700</name>
</gene>
<sequence>MNVKTNEIVITEYREEHAAQVAKMWNLSRDSWGGDSRVTTAEDVKTKEENSGNITLYLAMDQDEVVGYCGLSKYREDIGALYIPLLNVRPDYHGKKIGKMLLMKAISKTVELDYPRVDLFTWPGNLKAVPLYKKCGFFWEDRDDTTHLMNFIPSVLKMPVLQPFFAEADWYEASTRLIEVKPDGVKKNGFSFYEYDWNSNGKNVVVTFERTGRGIAAIETDDFAVELAVPSHEMIEGQTELVEVHVKNKSGITLEVQAEGIDNERSTLHLSSNLNVSDEAIINGTVMLATGEEPNIWKTHPVVQVEVKINGESCLLSLGVFPKQPAKITGKSTMNLAFLNELSHFELEVENSLPEEAAFTIEIGEHNHVELKINQFVLELKPKERALLTVPYIVKEYGFYQPDIKIKAVKKDGSVQVFLHNEVGFGLKSFGKKFGGESKKYWHLYNGVSQVRISKQNYSTAAGRNELIDQPFAFFIPKLGKPYSFEFSKQKPISLEWILDEECITLKMVFDSEDFAGIQLAVYTSLFGEGIVKRWAEIKNSHSEIYNHLFLQQANYHDLENAIFPLKAGVTNFSRVRELEYGDLHKGDLQENWYFCEHEEMPIGLSWADDWKANPEGWQMQLEFHIEKLVPGEQVELPAIVLAMGTFHSWKEQRDFALKKKVNNQPTLLFEKEITINNGNPVVTLGKADIVLKTARNNYLNGKWKMRVNDAVVLEEKLTEQDEKTEFGSTLQLKDHVGIQTVKGSLLSDHEEIRFEELVFAAGGSVHSSIEKGEHYDTCVLHNEFIELKASPDFYAGIYSLKMNGMQWLHSSYPDLIAKGWWNPWAGGYKTIPSNVSLFSLQQAKRDAKFVDLSDSYGNKWRSLAIRTVFEQHDTWGNFQFTQYFAVLPGVPAVAHFVRVNDQNGKSIAGETWNTDVFLTGDQLSDLAVHLPDGKQHIFKAGMEEMSIFMHEGSSISSNGREERLYVLTAEEQSEAEAYLNKEVAELTSSQKAAAVTAPMFMIFDHRPLTADSFEKLRGISFFNS</sequence>
<keyword evidence="5" id="KW-1185">Reference proteome</keyword>
<protein>
    <submittedName>
        <fullName evidence="4">GNAT family N-acetyltransferase</fullName>
    </submittedName>
</protein>
<proteinExistence type="predicted"/>
<name>A0ABX8F6N0_9BACI</name>
<dbReference type="Proteomes" id="UP000679247">
    <property type="component" value="Chromosome"/>
</dbReference>
<accession>A0ABX8F6N0</accession>
<dbReference type="Pfam" id="PF00583">
    <property type="entry name" value="Acetyltransf_1"/>
    <property type="match status" value="1"/>
</dbReference>
<dbReference type="SUPFAM" id="SSF55729">
    <property type="entry name" value="Acyl-CoA N-acyltransferases (Nat)"/>
    <property type="match status" value="1"/>
</dbReference>
<dbReference type="PANTHER" id="PTHR43877">
    <property type="entry name" value="AMINOALKYLPHOSPHONATE N-ACETYLTRANSFERASE-RELATED-RELATED"/>
    <property type="match status" value="1"/>
</dbReference>
<dbReference type="InterPro" id="IPR000182">
    <property type="entry name" value="GNAT_dom"/>
</dbReference>
<dbReference type="Gene3D" id="3.40.630.30">
    <property type="match status" value="1"/>
</dbReference>
<evidence type="ECO:0000256" key="1">
    <source>
        <dbReference type="ARBA" id="ARBA00022679"/>
    </source>
</evidence>
<feature type="domain" description="N-acetyltransferase" evidence="3">
    <location>
        <begin position="11"/>
        <end position="159"/>
    </location>
</feature>
<dbReference type="RefSeq" id="WP_214474541.1">
    <property type="nucleotide sequence ID" value="NZ_CP071709.1"/>
</dbReference>
<dbReference type="EMBL" id="CP071709">
    <property type="protein sequence ID" value="QVY60088.1"/>
    <property type="molecule type" value="Genomic_DNA"/>
</dbReference>
<reference evidence="4 5" key="1">
    <citation type="submission" date="2021-03" db="EMBL/GenBank/DDBJ databases">
        <title>The first data on the complete genome of the tetrodotoxin-producing bacterium.</title>
        <authorList>
            <person name="Melnikova D.I."/>
            <person name="Nijland R."/>
            <person name="Magarlamov T.Y."/>
        </authorList>
    </citation>
    <scope>NUCLEOTIDE SEQUENCE [LARGE SCALE GENOMIC DNA]</scope>
    <source>
        <strain evidence="4 5">1839</strain>
    </source>
</reference>
<organism evidence="4 5">
    <name type="scientific">Cytobacillus gottheilii</name>
    <dbReference type="NCBI Taxonomy" id="859144"/>
    <lineage>
        <taxon>Bacteria</taxon>
        <taxon>Bacillati</taxon>
        <taxon>Bacillota</taxon>
        <taxon>Bacilli</taxon>
        <taxon>Bacillales</taxon>
        <taxon>Bacillaceae</taxon>
        <taxon>Cytobacillus</taxon>
    </lineage>
</organism>
<evidence type="ECO:0000256" key="2">
    <source>
        <dbReference type="ARBA" id="ARBA00023315"/>
    </source>
</evidence>
<dbReference type="InterPro" id="IPR050832">
    <property type="entry name" value="Bact_Acetyltransf"/>
</dbReference>
<dbReference type="InterPro" id="IPR016181">
    <property type="entry name" value="Acyl_CoA_acyltransferase"/>
</dbReference>